<evidence type="ECO:0000313" key="2">
    <source>
        <dbReference type="EMBL" id="WOO83220.1"/>
    </source>
</evidence>
<feature type="compositionally biased region" description="Polar residues" evidence="1">
    <location>
        <begin position="28"/>
        <end position="48"/>
    </location>
</feature>
<feature type="region of interest" description="Disordered" evidence="1">
    <location>
        <begin position="1"/>
        <end position="65"/>
    </location>
</feature>
<feature type="compositionally biased region" description="Pro residues" evidence="1">
    <location>
        <begin position="107"/>
        <end position="120"/>
    </location>
</feature>
<dbReference type="Proteomes" id="UP000827549">
    <property type="component" value="Chromosome 5"/>
</dbReference>
<gene>
    <name evidence="2" type="ORF">LOC62_05G006743</name>
</gene>
<feature type="region of interest" description="Disordered" evidence="1">
    <location>
        <begin position="266"/>
        <end position="297"/>
    </location>
</feature>
<dbReference type="RefSeq" id="XP_062629246.1">
    <property type="nucleotide sequence ID" value="XM_062773262.1"/>
</dbReference>
<feature type="compositionally biased region" description="Pro residues" evidence="1">
    <location>
        <begin position="15"/>
        <end position="24"/>
    </location>
</feature>
<evidence type="ECO:0000313" key="3">
    <source>
        <dbReference type="Proteomes" id="UP000827549"/>
    </source>
</evidence>
<dbReference type="AlphaFoldDB" id="A0AAF1BMA4"/>
<feature type="region of interest" description="Disordered" evidence="1">
    <location>
        <begin position="172"/>
        <end position="253"/>
    </location>
</feature>
<feature type="compositionally biased region" description="Low complexity" evidence="1">
    <location>
        <begin position="202"/>
        <end position="231"/>
    </location>
</feature>
<keyword evidence="3" id="KW-1185">Reference proteome</keyword>
<feature type="region of interest" description="Disordered" evidence="1">
    <location>
        <begin position="87"/>
        <end position="124"/>
    </location>
</feature>
<sequence>MSAPLDFPTLLAASPPHPSSPVVPAPQSRPTTASTIHTGHRSAPTSPTHPLEGAPLPPRSHSAPTTSLDIFSLTHADVDAWLSDNLASSPTPSHAHAFPDPQALVYPPSPTPAAPAPTREPTPEEQVQAILDDIAAELSTPETPLLFDLSPVMATITPLALVGAPAYYAGAVVPPPRTPVTPSRRRTAAKQPSPLRNAIALPSSSASASSSTSSATSASAHTPTTATGSSPAPTPAKRRTPKARRAPAPAAGGFTFVNFTVADGDELSAGVAPSGGKGKPKREEDDNEGGARKRRKA</sequence>
<dbReference type="GeneID" id="87809919"/>
<organism evidence="2 3">
    <name type="scientific">Vanrija pseudolonga</name>
    <dbReference type="NCBI Taxonomy" id="143232"/>
    <lineage>
        <taxon>Eukaryota</taxon>
        <taxon>Fungi</taxon>
        <taxon>Dikarya</taxon>
        <taxon>Basidiomycota</taxon>
        <taxon>Agaricomycotina</taxon>
        <taxon>Tremellomycetes</taxon>
        <taxon>Trichosporonales</taxon>
        <taxon>Trichosporonaceae</taxon>
        <taxon>Vanrija</taxon>
    </lineage>
</organism>
<dbReference type="EMBL" id="CP086718">
    <property type="protein sequence ID" value="WOO83220.1"/>
    <property type="molecule type" value="Genomic_DNA"/>
</dbReference>
<protein>
    <submittedName>
        <fullName evidence="2">Uncharacterized protein</fullName>
    </submittedName>
</protein>
<evidence type="ECO:0000256" key="1">
    <source>
        <dbReference type="SAM" id="MobiDB-lite"/>
    </source>
</evidence>
<accession>A0AAF1BMA4</accession>
<feature type="compositionally biased region" description="Basic residues" evidence="1">
    <location>
        <begin position="236"/>
        <end position="245"/>
    </location>
</feature>
<name>A0AAF1BMA4_9TREE</name>
<proteinExistence type="predicted"/>
<reference evidence="2" key="1">
    <citation type="submission" date="2023-10" db="EMBL/GenBank/DDBJ databases">
        <authorList>
            <person name="Noh H."/>
        </authorList>
    </citation>
    <scope>NUCLEOTIDE SEQUENCE</scope>
    <source>
        <strain evidence="2">DUCC4014</strain>
    </source>
</reference>